<name>A0A6A7A5U3_9PLEO</name>
<proteinExistence type="predicted"/>
<gene>
    <name evidence="1" type="ORF">CC86DRAFT_196403</name>
</gene>
<dbReference type="AlphaFoldDB" id="A0A6A7A5U3"/>
<accession>A0A6A7A5U3</accession>
<reference evidence="1" key="1">
    <citation type="journal article" date="2020" name="Stud. Mycol.">
        <title>101 Dothideomycetes genomes: a test case for predicting lifestyles and emergence of pathogens.</title>
        <authorList>
            <person name="Haridas S."/>
            <person name="Albert R."/>
            <person name="Binder M."/>
            <person name="Bloem J."/>
            <person name="Labutti K."/>
            <person name="Salamov A."/>
            <person name="Andreopoulos B."/>
            <person name="Baker S."/>
            <person name="Barry K."/>
            <person name="Bills G."/>
            <person name="Bluhm B."/>
            <person name="Cannon C."/>
            <person name="Castanera R."/>
            <person name="Culley D."/>
            <person name="Daum C."/>
            <person name="Ezra D."/>
            <person name="Gonzalez J."/>
            <person name="Henrissat B."/>
            <person name="Kuo A."/>
            <person name="Liang C."/>
            <person name="Lipzen A."/>
            <person name="Lutzoni F."/>
            <person name="Magnuson J."/>
            <person name="Mondo S."/>
            <person name="Nolan M."/>
            <person name="Ohm R."/>
            <person name="Pangilinan J."/>
            <person name="Park H.-J."/>
            <person name="Ramirez L."/>
            <person name="Alfaro M."/>
            <person name="Sun H."/>
            <person name="Tritt A."/>
            <person name="Yoshinaga Y."/>
            <person name="Zwiers L.-H."/>
            <person name="Turgeon B."/>
            <person name="Goodwin S."/>
            <person name="Spatafora J."/>
            <person name="Crous P."/>
            <person name="Grigoriev I."/>
        </authorList>
    </citation>
    <scope>NUCLEOTIDE SEQUENCE</scope>
    <source>
        <strain evidence="1">CBS 113818</strain>
    </source>
</reference>
<keyword evidence="2" id="KW-1185">Reference proteome</keyword>
<organism evidence="1 2">
    <name type="scientific">Ophiobolus disseminans</name>
    <dbReference type="NCBI Taxonomy" id="1469910"/>
    <lineage>
        <taxon>Eukaryota</taxon>
        <taxon>Fungi</taxon>
        <taxon>Dikarya</taxon>
        <taxon>Ascomycota</taxon>
        <taxon>Pezizomycotina</taxon>
        <taxon>Dothideomycetes</taxon>
        <taxon>Pleosporomycetidae</taxon>
        <taxon>Pleosporales</taxon>
        <taxon>Pleosporineae</taxon>
        <taxon>Phaeosphaeriaceae</taxon>
        <taxon>Ophiobolus</taxon>
    </lineage>
</organism>
<evidence type="ECO:0000313" key="2">
    <source>
        <dbReference type="Proteomes" id="UP000799424"/>
    </source>
</evidence>
<dbReference type="EMBL" id="MU006222">
    <property type="protein sequence ID" value="KAF2828670.1"/>
    <property type="molecule type" value="Genomic_DNA"/>
</dbReference>
<evidence type="ECO:0000313" key="1">
    <source>
        <dbReference type="EMBL" id="KAF2828670.1"/>
    </source>
</evidence>
<dbReference type="Proteomes" id="UP000799424">
    <property type="component" value="Unassembled WGS sequence"/>
</dbReference>
<protein>
    <submittedName>
        <fullName evidence="1">Uncharacterized protein</fullName>
    </submittedName>
</protein>
<sequence>MTQETTLAKGLYYLADDEAICHTIILNSIRTYMTASNDTTSEALIKLFVGPYRNLQQHQSHHTLVYNLLRFHEKQCFDPCDRVHSLLSVSQVGKKFNVDYGILPFRLAQTICAHIERICICDAAKAKM</sequence>
<dbReference type="OrthoDB" id="10635864at2759"/>